<sequence>LLKRRKDKEAAQQRRAEKAAAEAQLTQESTSNANAFQNSSSVKPVDESNMMTDDSLNRTLV</sequence>
<dbReference type="AlphaFoldDB" id="U9TUY8"/>
<organism evidence="2">
    <name type="scientific">Rhizophagus irregularis (strain DAOM 181602 / DAOM 197198 / MUCL 43194)</name>
    <name type="common">Arbuscular mycorrhizal fungus</name>
    <name type="synonym">Glomus intraradices</name>
    <dbReference type="NCBI Taxonomy" id="747089"/>
    <lineage>
        <taxon>Eukaryota</taxon>
        <taxon>Fungi</taxon>
        <taxon>Fungi incertae sedis</taxon>
        <taxon>Mucoromycota</taxon>
        <taxon>Glomeromycotina</taxon>
        <taxon>Glomeromycetes</taxon>
        <taxon>Glomerales</taxon>
        <taxon>Glomeraceae</taxon>
        <taxon>Rhizophagus</taxon>
    </lineage>
</organism>
<dbReference type="HOGENOM" id="CLU_2929147_0_0_1"/>
<reference evidence="2" key="1">
    <citation type="submission" date="2013-07" db="EMBL/GenBank/DDBJ databases">
        <title>The genome of an arbuscular mycorrhizal fungus provides insights into the evolution of the oldest plant symbiosis.</title>
        <authorList>
            <consortium name="DOE Joint Genome Institute"/>
            <person name="Tisserant E."/>
            <person name="Malbreil M."/>
            <person name="Kuo A."/>
            <person name="Kohler A."/>
            <person name="Symeonidi A."/>
            <person name="Balestrini R."/>
            <person name="Charron P."/>
            <person name="Duensing N."/>
            <person name="Frei-dit-Frey N."/>
            <person name="Gianinazzi-Pearson V."/>
            <person name="Gilbert B."/>
            <person name="Handa Y."/>
            <person name="Hijri M."/>
            <person name="Kaul R."/>
            <person name="Kawaguchi M."/>
            <person name="Krajinski F."/>
            <person name="Lammers P."/>
            <person name="Lapierre D."/>
            <person name="Masclaux F.G."/>
            <person name="Murat C."/>
            <person name="Morin E."/>
            <person name="Ndikumana S."/>
            <person name="Pagni M."/>
            <person name="Petitpierre D."/>
            <person name="Requena N."/>
            <person name="Rosikiewicz P."/>
            <person name="Riley R."/>
            <person name="Saito K."/>
            <person name="San Clemente H."/>
            <person name="Shapiro H."/>
            <person name="van Tuinen D."/>
            <person name="Becard G."/>
            <person name="Bonfante P."/>
            <person name="Paszkowski U."/>
            <person name="Shachar-Hill Y."/>
            <person name="Young J.P."/>
            <person name="Sanders I.R."/>
            <person name="Henrissat B."/>
            <person name="Rensing S.A."/>
            <person name="Grigoriev I.V."/>
            <person name="Corradi N."/>
            <person name="Roux C."/>
            <person name="Martin F."/>
        </authorList>
    </citation>
    <scope>NUCLEOTIDE SEQUENCE</scope>
    <source>
        <strain evidence="2">DAOM 197198</strain>
    </source>
</reference>
<protein>
    <submittedName>
        <fullName evidence="2">Uncharacterized protein</fullName>
    </submittedName>
</protein>
<dbReference type="EMBL" id="KI285467">
    <property type="protein sequence ID" value="ESA11925.1"/>
    <property type="molecule type" value="Genomic_DNA"/>
</dbReference>
<accession>U9TUY8</accession>
<feature type="compositionally biased region" description="Polar residues" evidence="1">
    <location>
        <begin position="25"/>
        <end position="42"/>
    </location>
</feature>
<name>U9TUY8_RHIID</name>
<gene>
    <name evidence="2" type="ORF">GLOINDRAFT_27724</name>
</gene>
<feature type="region of interest" description="Disordered" evidence="1">
    <location>
        <begin position="1"/>
        <end position="61"/>
    </location>
</feature>
<feature type="compositionally biased region" description="Polar residues" evidence="1">
    <location>
        <begin position="49"/>
        <end position="61"/>
    </location>
</feature>
<feature type="non-terminal residue" evidence="2">
    <location>
        <position position="1"/>
    </location>
</feature>
<feature type="compositionally biased region" description="Basic and acidic residues" evidence="1">
    <location>
        <begin position="7"/>
        <end position="20"/>
    </location>
</feature>
<evidence type="ECO:0000313" key="2">
    <source>
        <dbReference type="EMBL" id="ESA11925.1"/>
    </source>
</evidence>
<proteinExistence type="predicted"/>
<evidence type="ECO:0000256" key="1">
    <source>
        <dbReference type="SAM" id="MobiDB-lite"/>
    </source>
</evidence>